<comment type="caution">
    <text evidence="2">The sequence shown here is derived from an EMBL/GenBank/DDBJ whole genome shotgun (WGS) entry which is preliminary data.</text>
</comment>
<feature type="compositionally biased region" description="Acidic residues" evidence="1">
    <location>
        <begin position="70"/>
        <end position="85"/>
    </location>
</feature>
<evidence type="ECO:0000313" key="2">
    <source>
        <dbReference type="EMBL" id="MDZ5762389.1"/>
    </source>
</evidence>
<accession>A0ABU5L8E4</accession>
<evidence type="ECO:0000256" key="1">
    <source>
        <dbReference type="SAM" id="MobiDB-lite"/>
    </source>
</evidence>
<sequence>MHGGFFIKGELSIDNLHGYIDLVNWFNKNNDHGGAQDLISIINHIKNKVEAEEAKKQAENLNKNVNAVSCDEENSDEESSDEESNDDRIAREENSDEESSDEESSDEESSDDLIAMEEMESYELMNAKVRSENDILNKVQIKDSLFSMIMDNMYYVKGDLDAIKKFSAEPKRCNQVAAYSIRNIMYWSYMHGTAEAIKQGKTNGLGNLVYVSFLSL</sequence>
<feature type="compositionally biased region" description="Acidic residues" evidence="1">
    <location>
        <begin position="94"/>
        <end position="112"/>
    </location>
</feature>
<organism evidence="2 3">
    <name type="scientific">Candidatus Cyrtobacter comes</name>
    <dbReference type="NCBI Taxonomy" id="675776"/>
    <lineage>
        <taxon>Bacteria</taxon>
        <taxon>Pseudomonadati</taxon>
        <taxon>Pseudomonadota</taxon>
        <taxon>Alphaproteobacteria</taxon>
        <taxon>Rickettsiales</taxon>
        <taxon>Candidatus Midichloriaceae</taxon>
        <taxon>Candidatus Cyrtobacter</taxon>
    </lineage>
</organism>
<proteinExistence type="predicted"/>
<keyword evidence="3" id="KW-1185">Reference proteome</keyword>
<protein>
    <submittedName>
        <fullName evidence="2">Uncharacterized protein</fullName>
    </submittedName>
</protein>
<dbReference type="EMBL" id="JARGYT010000044">
    <property type="protein sequence ID" value="MDZ5762389.1"/>
    <property type="molecule type" value="Genomic_DNA"/>
</dbReference>
<gene>
    <name evidence="2" type="ORF">Cyrtocomes_00769</name>
</gene>
<reference evidence="2 3" key="1">
    <citation type="submission" date="2023-02" db="EMBL/GenBank/DDBJ databases">
        <title>Host association and intracellularity evolved multiple times independently in the Rickettsiales.</title>
        <authorList>
            <person name="Castelli M."/>
            <person name="Nardi T."/>
            <person name="Gammuto L."/>
            <person name="Bellinzona G."/>
            <person name="Sabaneyeva E."/>
            <person name="Potekhin A."/>
            <person name="Serra V."/>
            <person name="Petroni G."/>
            <person name="Sassera D."/>
        </authorList>
    </citation>
    <scope>NUCLEOTIDE SEQUENCE [LARGE SCALE GENOMIC DNA]</scope>
    <source>
        <strain evidence="2 3">BOD18</strain>
    </source>
</reference>
<evidence type="ECO:0000313" key="3">
    <source>
        <dbReference type="Proteomes" id="UP001293791"/>
    </source>
</evidence>
<dbReference type="Proteomes" id="UP001293791">
    <property type="component" value="Unassembled WGS sequence"/>
</dbReference>
<feature type="region of interest" description="Disordered" evidence="1">
    <location>
        <begin position="60"/>
        <end position="112"/>
    </location>
</feature>
<name>A0ABU5L8E4_9RICK</name>
<dbReference type="RefSeq" id="WP_322497860.1">
    <property type="nucleotide sequence ID" value="NZ_JARGYT010000044.1"/>
</dbReference>